<evidence type="ECO:0000313" key="4">
    <source>
        <dbReference type="EMBL" id="SNR99000.1"/>
    </source>
</evidence>
<feature type="domain" description="AsmA" evidence="3">
    <location>
        <begin position="328"/>
        <end position="569"/>
    </location>
</feature>
<protein>
    <recommendedName>
        <fullName evidence="3">AsmA domain-containing protein</fullName>
    </recommendedName>
</protein>
<gene>
    <name evidence="4" type="ORF">SAMN05192560_2108</name>
</gene>
<dbReference type="EMBL" id="FZOA01000009">
    <property type="protein sequence ID" value="SNR99000.1"/>
    <property type="molecule type" value="Genomic_DNA"/>
</dbReference>
<evidence type="ECO:0000259" key="3">
    <source>
        <dbReference type="Pfam" id="PF05170"/>
    </source>
</evidence>
<dbReference type="PANTHER" id="PTHR30441:SF4">
    <property type="entry name" value="PROTEIN ASMA"/>
    <property type="match status" value="1"/>
</dbReference>
<feature type="domain" description="AsmA" evidence="3">
    <location>
        <begin position="17"/>
        <end position="176"/>
    </location>
</feature>
<dbReference type="PANTHER" id="PTHR30441">
    <property type="entry name" value="DUF748 DOMAIN-CONTAINING PROTEIN"/>
    <property type="match status" value="1"/>
</dbReference>
<organism evidence="4 5">
    <name type="scientific">Methylobacillus rhizosphaerae</name>
    <dbReference type="NCBI Taxonomy" id="551994"/>
    <lineage>
        <taxon>Bacteria</taxon>
        <taxon>Pseudomonadati</taxon>
        <taxon>Pseudomonadota</taxon>
        <taxon>Betaproteobacteria</taxon>
        <taxon>Nitrosomonadales</taxon>
        <taxon>Methylophilaceae</taxon>
        <taxon>Methylobacillus</taxon>
    </lineage>
</organism>
<dbReference type="Pfam" id="PF05170">
    <property type="entry name" value="AsmA"/>
    <property type="match status" value="2"/>
</dbReference>
<dbReference type="InterPro" id="IPR007844">
    <property type="entry name" value="AsmA"/>
</dbReference>
<dbReference type="AlphaFoldDB" id="A0A239ATW4"/>
<sequence>MTRSPRQLIHGLLRFGKTMLWLFVGLSIAFITCEVLGWKFLREPAQTLLSKQLQREVILDAPFQLHLWAGIQLDLGHLYISAPESFKAPHLVDANNISIKLRYSDLWRYKQQGALHIREIRVDDIDAQLIRHADGSATWQFPKEEDDDAASQPLPVIETLVVKNGSSTIKDAISNTSLKAKFKTDEGSLQDELRSEVSINGHFQDKPLKAFLETPGFLPIATQDQDAEPIKSKGWLEYAKLRVDFNGKVSDLFGRQDIAGDVVVTGPSLAVLGDLTGSVFPTTAPFRLSTTINKHSDIWEVNVDSAKIGKSSLNAILKYDPRRQDGGIPILSGQLGGSRFYLADLAPAFGALQADGSPVQPAKGRVIPDRPLDLPSLNFMDADISIKLDYMDLGNAFALPVSPFKAHLNLTQGKLGIDDIFANTADGSLNGSFSVDAHEDKDSDQHQYLPQWQIKLGWKNIDLAKWLQVSKDRQEAAKKQGKQAPPYITGTLNGRTDLTGKGNSTAGLLSSLNGKTTLFIEHGEVSRLIMELLGLDIAQSISAWLGGDHSQRLQCAVMDLKASNGLIQPEVALIDTPVTLVLINGSVDLGQEKLDLLLAAKPKNFSPLTLRSPIKLQGTFADPKVRPETVPIAARLLGSVALAFVNPLAAILPYLDTGSSSQAYNCSQSLSTYTGKPVKTPETPKASPASEENHAIIPGH</sequence>
<keyword evidence="2" id="KW-0812">Transmembrane</keyword>
<dbReference type="InterPro" id="IPR052894">
    <property type="entry name" value="AsmA-related"/>
</dbReference>
<dbReference type="Proteomes" id="UP000198305">
    <property type="component" value="Unassembled WGS sequence"/>
</dbReference>
<dbReference type="GO" id="GO:0090313">
    <property type="term" value="P:regulation of protein targeting to membrane"/>
    <property type="evidence" value="ECO:0007669"/>
    <property type="project" value="TreeGrafter"/>
</dbReference>
<evidence type="ECO:0000256" key="1">
    <source>
        <dbReference type="SAM" id="MobiDB-lite"/>
    </source>
</evidence>
<feature type="transmembrane region" description="Helical" evidence="2">
    <location>
        <begin position="20"/>
        <end position="41"/>
    </location>
</feature>
<keyword evidence="2" id="KW-0472">Membrane</keyword>
<name>A0A239ATW4_9PROT</name>
<dbReference type="RefSeq" id="WP_089376183.1">
    <property type="nucleotide sequence ID" value="NZ_FZOA01000009.1"/>
</dbReference>
<dbReference type="GO" id="GO:0005886">
    <property type="term" value="C:plasma membrane"/>
    <property type="evidence" value="ECO:0007669"/>
    <property type="project" value="TreeGrafter"/>
</dbReference>
<keyword evidence="2" id="KW-1133">Transmembrane helix</keyword>
<dbReference type="OrthoDB" id="5749006at2"/>
<keyword evidence="5" id="KW-1185">Reference proteome</keyword>
<evidence type="ECO:0000256" key="2">
    <source>
        <dbReference type="SAM" id="Phobius"/>
    </source>
</evidence>
<feature type="region of interest" description="Disordered" evidence="1">
    <location>
        <begin position="671"/>
        <end position="700"/>
    </location>
</feature>
<accession>A0A239ATW4</accession>
<reference evidence="5" key="1">
    <citation type="submission" date="2017-06" db="EMBL/GenBank/DDBJ databases">
        <authorList>
            <person name="Varghese N."/>
            <person name="Submissions S."/>
        </authorList>
    </citation>
    <scope>NUCLEOTIDE SEQUENCE [LARGE SCALE GENOMIC DNA]</scope>
    <source>
        <strain evidence="5">Ca-68</strain>
    </source>
</reference>
<evidence type="ECO:0000313" key="5">
    <source>
        <dbReference type="Proteomes" id="UP000198305"/>
    </source>
</evidence>
<proteinExistence type="predicted"/>